<feature type="transmembrane region" description="Helical" evidence="7">
    <location>
        <begin position="214"/>
        <end position="234"/>
    </location>
</feature>
<dbReference type="Proteomes" id="UP000007431">
    <property type="component" value="Unassembled WGS sequence"/>
</dbReference>
<feature type="region of interest" description="Disordered" evidence="6">
    <location>
        <begin position="1"/>
        <end position="24"/>
    </location>
</feature>
<evidence type="ECO:0000256" key="4">
    <source>
        <dbReference type="ARBA" id="ARBA00022989"/>
    </source>
</evidence>
<keyword evidence="4 7" id="KW-1133">Transmembrane helix</keyword>
<keyword evidence="9" id="KW-1185">Reference proteome</keyword>
<dbReference type="InterPro" id="IPR022085">
    <property type="entry name" value="OpdG"/>
</dbReference>
<dbReference type="InterPro" id="IPR011701">
    <property type="entry name" value="MFS"/>
</dbReference>
<feature type="transmembrane region" description="Helical" evidence="7">
    <location>
        <begin position="320"/>
        <end position="341"/>
    </location>
</feature>
<feature type="transmembrane region" description="Helical" evidence="7">
    <location>
        <begin position="150"/>
        <end position="171"/>
    </location>
</feature>
<evidence type="ECO:0000256" key="6">
    <source>
        <dbReference type="SAM" id="MobiDB-lite"/>
    </source>
</evidence>
<gene>
    <name evidence="8" type="ORF">SCHCODRAFT_257558</name>
</gene>
<dbReference type="OMA" id="MRVACWY"/>
<evidence type="ECO:0000256" key="7">
    <source>
        <dbReference type="SAM" id="Phobius"/>
    </source>
</evidence>
<evidence type="ECO:0000256" key="1">
    <source>
        <dbReference type="ARBA" id="ARBA00004141"/>
    </source>
</evidence>
<comment type="subcellular location">
    <subcellularLocation>
        <location evidence="1">Membrane</location>
        <topology evidence="1">Multi-pass membrane protein</topology>
    </subcellularLocation>
</comment>
<sequence length="794" mass="88782">MASSDEKKVEWQSEHIEQYDRRNESRGNIQNAAVDEALKTFGDERIEVTEEDNKRILRRTDIHVLTILSWVYWLQILDKSILGYSATFGLKTDAHLTGSQYSVVGSLSAVAQLCWMPVSSYLILLVFCWGAACCGMGASHTYPALAATRFLLGLFEAACLPLFAVLTSIWYRRAEQPLRVCVWYGTNGMGTIMGAIFAYGFGHVHSSTLYTYQMIFIFCGLLTVLTAPVVYWKIDNSVSDARFLTPEDRHKAVERLRANNTGTAANNEFKWGQVFEALLEPKSWLFFCMTLCVNVGASVVNVFGPLILGGIGFDKYRTTLLNLPLGAIQIIVIVFSSYAAYQWRYKGPVLVGLSLVVLLGLILLYVIEESNTGVRLFAYYLLAFLFGINPLIVSWIAANTAGSTKKSVVLAMFNMAVGAGNIIGPYLFTESDAPSYHKGFKACMGIFAALVALTIAQIFNMIALNKLKARERVKNGKPANIRDLSMEKKYTAHVEEVKDDSKLEASTTGAALGENAFLDLTDKQNDELCEEQVRDSSPKRHSISHGDTPGLEAFLWFFWSQLLQAVEHSDSDAFHTRVLDVMTSLKAHESPKDCLFGPNVRESLNGPTVLVSGKHVPTAEWTAEERELLAAAEAPHSADERAQAFVTAGRRYVSLHKFLARAWAADTYDGTEHALWVMRDAFEYEPTSEHYHKMPRALAVEAAAPWATYAARRMHKCREILGPKGREDWEERLGAPGRRGEKWDGVDGYDAARWKLWKDGFAEFLREERSQKLQHVRRSVEAALIAMDNAERDS</sequence>
<evidence type="ECO:0008006" key="10">
    <source>
        <dbReference type="Google" id="ProtNLM"/>
    </source>
</evidence>
<dbReference type="Pfam" id="PF07690">
    <property type="entry name" value="MFS_1"/>
    <property type="match status" value="1"/>
</dbReference>
<evidence type="ECO:0000256" key="5">
    <source>
        <dbReference type="ARBA" id="ARBA00023136"/>
    </source>
</evidence>
<reference evidence="8 9" key="1">
    <citation type="journal article" date="2010" name="Nat. Biotechnol.">
        <title>Genome sequence of the model mushroom Schizophyllum commune.</title>
        <authorList>
            <person name="Ohm R.A."/>
            <person name="de Jong J.F."/>
            <person name="Lugones L.G."/>
            <person name="Aerts A."/>
            <person name="Kothe E."/>
            <person name="Stajich J.E."/>
            <person name="de Vries R.P."/>
            <person name="Record E."/>
            <person name="Levasseur A."/>
            <person name="Baker S.E."/>
            <person name="Bartholomew K.A."/>
            <person name="Coutinho P.M."/>
            <person name="Erdmann S."/>
            <person name="Fowler T.J."/>
            <person name="Gathman A.C."/>
            <person name="Lombard V."/>
            <person name="Henrissat B."/>
            <person name="Knabe N."/>
            <person name="Kuees U."/>
            <person name="Lilly W.W."/>
            <person name="Lindquist E."/>
            <person name="Lucas S."/>
            <person name="Magnuson J.K."/>
            <person name="Piumi F."/>
            <person name="Raudaskoski M."/>
            <person name="Salamov A."/>
            <person name="Schmutz J."/>
            <person name="Schwarze F.W.M.R."/>
            <person name="vanKuyk P.A."/>
            <person name="Horton J.S."/>
            <person name="Grigoriev I.V."/>
            <person name="Woesten H.A.B."/>
        </authorList>
    </citation>
    <scope>NUCLEOTIDE SEQUENCE [LARGE SCALE GENOMIC DNA]</scope>
    <source>
        <strain evidence="9">H4-8 / FGSC 9210</strain>
    </source>
</reference>
<dbReference type="Pfam" id="PF12311">
    <property type="entry name" value="DUF3632"/>
    <property type="match status" value="1"/>
</dbReference>
<feature type="transmembrane region" description="Helical" evidence="7">
    <location>
        <begin position="409"/>
        <end position="428"/>
    </location>
</feature>
<protein>
    <recommendedName>
        <fullName evidence="10">Major facilitator superfamily (MFS) profile domain-containing protein</fullName>
    </recommendedName>
</protein>
<feature type="transmembrane region" description="Helical" evidence="7">
    <location>
        <begin position="440"/>
        <end position="464"/>
    </location>
</feature>
<proteinExistence type="predicted"/>
<evidence type="ECO:0000256" key="2">
    <source>
        <dbReference type="ARBA" id="ARBA00022448"/>
    </source>
</evidence>
<evidence type="ECO:0000313" key="8">
    <source>
        <dbReference type="EMBL" id="EFI96199.1"/>
    </source>
</evidence>
<dbReference type="InterPro" id="IPR036259">
    <property type="entry name" value="MFS_trans_sf"/>
</dbReference>
<dbReference type="VEuPathDB" id="FungiDB:SCHCODRAFT_02506251"/>
<evidence type="ECO:0000313" key="9">
    <source>
        <dbReference type="Proteomes" id="UP000007431"/>
    </source>
</evidence>
<dbReference type="GO" id="GO:0022857">
    <property type="term" value="F:transmembrane transporter activity"/>
    <property type="evidence" value="ECO:0007669"/>
    <property type="project" value="InterPro"/>
</dbReference>
<dbReference type="Gene3D" id="1.20.1250.20">
    <property type="entry name" value="MFS general substrate transporter like domains"/>
    <property type="match status" value="2"/>
</dbReference>
<dbReference type="InParanoid" id="D8Q6A0"/>
<dbReference type="PANTHER" id="PTHR43791:SF16">
    <property type="entry name" value="TRANSPORTER, PUTATIVE (AFU_ORTHOLOGUE AFUA_3G01840)-RELATED"/>
    <property type="match status" value="1"/>
</dbReference>
<feature type="transmembrane region" description="Helical" evidence="7">
    <location>
        <begin position="347"/>
        <end position="367"/>
    </location>
</feature>
<feature type="transmembrane region" description="Helical" evidence="7">
    <location>
        <begin position="379"/>
        <end position="397"/>
    </location>
</feature>
<dbReference type="SUPFAM" id="SSF103473">
    <property type="entry name" value="MFS general substrate transporter"/>
    <property type="match status" value="1"/>
</dbReference>
<organism evidence="9">
    <name type="scientific">Schizophyllum commune (strain H4-8 / FGSC 9210)</name>
    <name type="common">Split gill fungus</name>
    <dbReference type="NCBI Taxonomy" id="578458"/>
    <lineage>
        <taxon>Eukaryota</taxon>
        <taxon>Fungi</taxon>
        <taxon>Dikarya</taxon>
        <taxon>Basidiomycota</taxon>
        <taxon>Agaricomycotina</taxon>
        <taxon>Agaricomycetes</taxon>
        <taxon>Agaricomycetidae</taxon>
        <taxon>Agaricales</taxon>
        <taxon>Schizophyllaceae</taxon>
        <taxon>Schizophyllum</taxon>
    </lineage>
</organism>
<dbReference type="EMBL" id="GL377307">
    <property type="protein sequence ID" value="EFI96199.1"/>
    <property type="molecule type" value="Genomic_DNA"/>
</dbReference>
<dbReference type="GO" id="GO:0016020">
    <property type="term" value="C:membrane"/>
    <property type="evidence" value="ECO:0007669"/>
    <property type="project" value="UniProtKB-SubCell"/>
</dbReference>
<dbReference type="PANTHER" id="PTHR43791">
    <property type="entry name" value="PERMEASE-RELATED"/>
    <property type="match status" value="1"/>
</dbReference>
<name>D8Q6A0_SCHCM</name>
<evidence type="ECO:0000256" key="3">
    <source>
        <dbReference type="ARBA" id="ARBA00022692"/>
    </source>
</evidence>
<dbReference type="HOGENOM" id="CLU_353795_0_0_1"/>
<dbReference type="eggNOG" id="KOG2533">
    <property type="taxonomic scope" value="Eukaryota"/>
</dbReference>
<feature type="transmembrane region" description="Helical" evidence="7">
    <location>
        <begin position="118"/>
        <end position="138"/>
    </location>
</feature>
<keyword evidence="2" id="KW-0813">Transport</keyword>
<dbReference type="AlphaFoldDB" id="D8Q6A0"/>
<accession>D8Q6A0</accession>
<feature type="transmembrane region" description="Helical" evidence="7">
    <location>
        <begin position="183"/>
        <end position="202"/>
    </location>
</feature>
<keyword evidence="3 7" id="KW-0812">Transmembrane</keyword>
<keyword evidence="5 7" id="KW-0472">Membrane</keyword>
<feature type="transmembrane region" description="Helical" evidence="7">
    <location>
        <begin position="284"/>
        <end position="308"/>
    </location>
</feature>